<protein>
    <submittedName>
        <fullName evidence="1">RBR-type E3 ubiquitin transferase</fullName>
    </submittedName>
</protein>
<sequence>MPEPLINFVPPGQILILASCSGISLFFPMSTLLDIDTATAALISQLALDDIAAIRDSSKGKAREGSPPSNEEYALRAYAEEVQDVLRFFQDLELARSIDNALELDQPILSVLSVVEEGVRDDHVYAEVLQDGQILPAQSEVQRLMEDSELFLLTHDASAVAGEAEHASNDDPSEDIEEMRLRYILCTQSPLFHSIYGVVAHNVLHAGMIFEL</sequence>
<name>A0A8H6X1T7_9AGAR</name>
<keyword evidence="2" id="KW-1185">Reference proteome</keyword>
<proteinExistence type="predicted"/>
<comment type="caution">
    <text evidence="1">The sequence shown here is derived from an EMBL/GenBank/DDBJ whole genome shotgun (WGS) entry which is preliminary data.</text>
</comment>
<dbReference type="AlphaFoldDB" id="A0A8H6X1T7"/>
<reference evidence="1" key="1">
    <citation type="submission" date="2020-05" db="EMBL/GenBank/DDBJ databases">
        <title>Mycena genomes resolve the evolution of fungal bioluminescence.</title>
        <authorList>
            <person name="Tsai I.J."/>
        </authorList>
    </citation>
    <scope>NUCLEOTIDE SEQUENCE</scope>
    <source>
        <strain evidence="1">CCC161011</strain>
    </source>
</reference>
<organism evidence="1 2">
    <name type="scientific">Mycena venus</name>
    <dbReference type="NCBI Taxonomy" id="2733690"/>
    <lineage>
        <taxon>Eukaryota</taxon>
        <taxon>Fungi</taxon>
        <taxon>Dikarya</taxon>
        <taxon>Basidiomycota</taxon>
        <taxon>Agaricomycotina</taxon>
        <taxon>Agaricomycetes</taxon>
        <taxon>Agaricomycetidae</taxon>
        <taxon>Agaricales</taxon>
        <taxon>Marasmiineae</taxon>
        <taxon>Mycenaceae</taxon>
        <taxon>Mycena</taxon>
    </lineage>
</organism>
<gene>
    <name evidence="1" type="ORF">MVEN_02388300</name>
</gene>
<dbReference type="Proteomes" id="UP000620124">
    <property type="component" value="Unassembled WGS sequence"/>
</dbReference>
<keyword evidence="1" id="KW-0808">Transferase</keyword>
<evidence type="ECO:0000313" key="1">
    <source>
        <dbReference type="EMBL" id="KAF7332835.1"/>
    </source>
</evidence>
<accession>A0A8H6X1T7</accession>
<dbReference type="OrthoDB" id="9977870at2759"/>
<evidence type="ECO:0000313" key="2">
    <source>
        <dbReference type="Proteomes" id="UP000620124"/>
    </source>
</evidence>
<dbReference type="EMBL" id="JACAZI010000031">
    <property type="protein sequence ID" value="KAF7332835.1"/>
    <property type="molecule type" value="Genomic_DNA"/>
</dbReference>
<dbReference type="GO" id="GO:0016740">
    <property type="term" value="F:transferase activity"/>
    <property type="evidence" value="ECO:0007669"/>
    <property type="project" value="UniProtKB-KW"/>
</dbReference>